<comment type="caution">
    <text evidence="2">The sequence shown here is derived from an EMBL/GenBank/DDBJ whole genome shotgun (WGS) entry which is preliminary data.</text>
</comment>
<accession>A0AAW0TR34</accession>
<protein>
    <submittedName>
        <fullName evidence="2">Uncharacterized protein</fullName>
    </submittedName>
</protein>
<feature type="region of interest" description="Disordered" evidence="1">
    <location>
        <begin position="1"/>
        <end position="77"/>
    </location>
</feature>
<feature type="compositionally biased region" description="Low complexity" evidence="1">
    <location>
        <begin position="28"/>
        <end position="40"/>
    </location>
</feature>
<evidence type="ECO:0000256" key="1">
    <source>
        <dbReference type="SAM" id="MobiDB-lite"/>
    </source>
</evidence>
<name>A0AAW0TR34_SCYPA</name>
<gene>
    <name evidence="2" type="ORF">O3P69_012879</name>
</gene>
<dbReference type="Proteomes" id="UP001487740">
    <property type="component" value="Unassembled WGS sequence"/>
</dbReference>
<sequence length="77" mass="8254">MPFLSPHIPCPSTSPAHPLPRQAKTNSRSRLPARPRALLRSLHDSEAGTTTTTNTNTSHGGDKTLQVSSISPSRQAQ</sequence>
<reference evidence="2 3" key="1">
    <citation type="submission" date="2023-03" db="EMBL/GenBank/DDBJ databases">
        <title>High-quality genome of Scylla paramamosain provides insights in environmental adaptation.</title>
        <authorList>
            <person name="Zhang L."/>
        </authorList>
    </citation>
    <scope>NUCLEOTIDE SEQUENCE [LARGE SCALE GENOMIC DNA]</scope>
    <source>
        <strain evidence="2">LZ_2023a</strain>
        <tissue evidence="2">Muscle</tissue>
    </source>
</reference>
<evidence type="ECO:0000313" key="3">
    <source>
        <dbReference type="Proteomes" id="UP001487740"/>
    </source>
</evidence>
<proteinExistence type="predicted"/>
<dbReference type="AlphaFoldDB" id="A0AAW0TR34"/>
<organism evidence="2 3">
    <name type="scientific">Scylla paramamosain</name>
    <name type="common">Mud crab</name>
    <dbReference type="NCBI Taxonomy" id="85552"/>
    <lineage>
        <taxon>Eukaryota</taxon>
        <taxon>Metazoa</taxon>
        <taxon>Ecdysozoa</taxon>
        <taxon>Arthropoda</taxon>
        <taxon>Crustacea</taxon>
        <taxon>Multicrustacea</taxon>
        <taxon>Malacostraca</taxon>
        <taxon>Eumalacostraca</taxon>
        <taxon>Eucarida</taxon>
        <taxon>Decapoda</taxon>
        <taxon>Pleocyemata</taxon>
        <taxon>Brachyura</taxon>
        <taxon>Eubrachyura</taxon>
        <taxon>Portunoidea</taxon>
        <taxon>Portunidae</taxon>
        <taxon>Portuninae</taxon>
        <taxon>Scylla</taxon>
    </lineage>
</organism>
<keyword evidence="3" id="KW-1185">Reference proteome</keyword>
<feature type="compositionally biased region" description="Polar residues" evidence="1">
    <location>
        <begin position="65"/>
        <end position="77"/>
    </location>
</feature>
<evidence type="ECO:0000313" key="2">
    <source>
        <dbReference type="EMBL" id="KAK8389960.1"/>
    </source>
</evidence>
<dbReference type="EMBL" id="JARAKH010000026">
    <property type="protein sequence ID" value="KAK8389960.1"/>
    <property type="molecule type" value="Genomic_DNA"/>
</dbReference>